<evidence type="ECO:0000256" key="1">
    <source>
        <dbReference type="SAM" id="Phobius"/>
    </source>
</evidence>
<evidence type="ECO:0000313" key="3">
    <source>
        <dbReference type="EMBL" id="GAL32283.1"/>
    </source>
</evidence>
<dbReference type="EMBL" id="BBMT01000001">
    <property type="protein sequence ID" value="GAL32283.1"/>
    <property type="molecule type" value="Genomic_DNA"/>
</dbReference>
<dbReference type="InterPro" id="IPR005135">
    <property type="entry name" value="Endo/exonuclease/phosphatase"/>
</dbReference>
<protein>
    <recommendedName>
        <fullName evidence="2">Endonuclease/exonuclease/phosphatase domain-containing protein</fullName>
    </recommendedName>
</protein>
<sequence>MVRVFALLAILLPLFLAVYLRFFEPFWQLENLAAFLSLLPIYFGLLALIFLMMRHWLVSAGLLLTVLLSTLGMSSIFVNQSACGTNRLSVLQYNVYFDNPSISSLIDYVNQAQPDLVVLQEVSPRHGKALESLFRGYPYYYGGQIRVGYPSGQMVLSKTPLYGMTTHRTAAGHAFISLVWQTRFEQDVMVIAAHPPSPRNQQYWNERNDLLAEIETLALRSPLTFNLVVGDFNLASTTQRFDKFLPMFHTTPIHSWPVFLKRWHLQSYPIVAIDHLWVSNENSDSSPICQRERVVEITGSDHTAVMTVLNVN</sequence>
<organism evidence="3 4">
    <name type="scientific">Vibrio maritimus</name>
    <dbReference type="NCBI Taxonomy" id="990268"/>
    <lineage>
        <taxon>Bacteria</taxon>
        <taxon>Pseudomonadati</taxon>
        <taxon>Pseudomonadota</taxon>
        <taxon>Gammaproteobacteria</taxon>
        <taxon>Vibrionales</taxon>
        <taxon>Vibrionaceae</taxon>
        <taxon>Vibrio</taxon>
    </lineage>
</organism>
<keyword evidence="4" id="KW-1185">Reference proteome</keyword>
<comment type="caution">
    <text evidence="3">The sequence shown here is derived from an EMBL/GenBank/DDBJ whole genome shotgun (WGS) entry which is preliminary data.</text>
</comment>
<gene>
    <name evidence="3" type="ORF">JCM19240_5714</name>
</gene>
<dbReference type="GO" id="GO:0003824">
    <property type="term" value="F:catalytic activity"/>
    <property type="evidence" value="ECO:0007669"/>
    <property type="project" value="InterPro"/>
</dbReference>
<dbReference type="Pfam" id="PF03372">
    <property type="entry name" value="Exo_endo_phos"/>
    <property type="match status" value="1"/>
</dbReference>
<keyword evidence="1" id="KW-0472">Membrane</keyword>
<feature type="domain" description="Endonuclease/exonuclease/phosphatase" evidence="2">
    <location>
        <begin position="91"/>
        <end position="302"/>
    </location>
</feature>
<evidence type="ECO:0000313" key="4">
    <source>
        <dbReference type="Proteomes" id="UP000029224"/>
    </source>
</evidence>
<keyword evidence="1" id="KW-1133">Transmembrane helix</keyword>
<feature type="transmembrane region" description="Helical" evidence="1">
    <location>
        <begin position="60"/>
        <end position="78"/>
    </location>
</feature>
<dbReference type="Gene3D" id="3.60.10.10">
    <property type="entry name" value="Endonuclease/exonuclease/phosphatase"/>
    <property type="match status" value="1"/>
</dbReference>
<proteinExistence type="predicted"/>
<reference evidence="3 4" key="2">
    <citation type="submission" date="2014-09" db="EMBL/GenBank/DDBJ databases">
        <authorList>
            <consortium name="NBRP consortium"/>
            <person name="Sawabe T."/>
            <person name="Meirelles P."/>
            <person name="Nakanishi M."/>
            <person name="Sayaka M."/>
            <person name="Hattori M."/>
            <person name="Ohkuma M."/>
        </authorList>
    </citation>
    <scope>NUCLEOTIDE SEQUENCE [LARGE SCALE GENOMIC DNA]</scope>
    <source>
        <strain evidence="3 4">JCM 19240</strain>
    </source>
</reference>
<feature type="transmembrane region" description="Helical" evidence="1">
    <location>
        <begin position="33"/>
        <end position="53"/>
    </location>
</feature>
<dbReference type="SUPFAM" id="SSF56219">
    <property type="entry name" value="DNase I-like"/>
    <property type="match status" value="1"/>
</dbReference>
<accession>A0A090SZA4</accession>
<reference evidence="3 4" key="1">
    <citation type="submission" date="2014-09" db="EMBL/GenBank/DDBJ databases">
        <title>Vibrio maritimus JCM 19240. (C210) whole genome shotgun sequence.</title>
        <authorList>
            <person name="Sawabe T."/>
            <person name="Meirelles P."/>
            <person name="Nakanishi M."/>
            <person name="Sayaka M."/>
            <person name="Hattori M."/>
            <person name="Ohkuma M."/>
        </authorList>
    </citation>
    <scope>NUCLEOTIDE SEQUENCE [LARGE SCALE GENOMIC DNA]</scope>
    <source>
        <strain evidence="3 4">JCM 19240</strain>
    </source>
</reference>
<name>A0A090SZA4_9VIBR</name>
<keyword evidence="1" id="KW-0812">Transmembrane</keyword>
<evidence type="ECO:0000259" key="2">
    <source>
        <dbReference type="Pfam" id="PF03372"/>
    </source>
</evidence>
<dbReference type="Proteomes" id="UP000029224">
    <property type="component" value="Unassembled WGS sequence"/>
</dbReference>
<dbReference type="InterPro" id="IPR036691">
    <property type="entry name" value="Endo/exonu/phosph_ase_sf"/>
</dbReference>
<dbReference type="AlphaFoldDB" id="A0A090SZA4"/>